<keyword evidence="3" id="KW-1185">Reference proteome</keyword>
<keyword evidence="1" id="KW-0732">Signal</keyword>
<dbReference type="VEuPathDB" id="MicrosporidiaDB:HERIO_2735"/>
<protein>
    <recommendedName>
        <fullName evidence="4">SBDS</fullName>
    </recommendedName>
</protein>
<reference evidence="2 3" key="1">
    <citation type="journal article" date="2017" name="Environ. Microbiol.">
        <title>Decay of the glycolytic pathway and adaptation to intranuclear parasitism within Enterocytozoonidae microsporidia.</title>
        <authorList>
            <person name="Wiredu Boakye D."/>
            <person name="Jaroenlak P."/>
            <person name="Prachumwat A."/>
            <person name="Williams T.A."/>
            <person name="Bateman K.S."/>
            <person name="Itsathitphaisarn O."/>
            <person name="Sritunyalucksana K."/>
            <person name="Paszkiewicz K.H."/>
            <person name="Moore K.A."/>
            <person name="Stentiford G.D."/>
            <person name="Williams B.A."/>
        </authorList>
    </citation>
    <scope>NUCLEOTIDE SEQUENCE [LARGE SCALE GENOMIC DNA]</scope>
    <source>
        <strain evidence="2 3">GB1</strain>
    </source>
</reference>
<feature type="signal peptide" evidence="1">
    <location>
        <begin position="1"/>
        <end position="15"/>
    </location>
</feature>
<evidence type="ECO:0000256" key="1">
    <source>
        <dbReference type="SAM" id="SignalP"/>
    </source>
</evidence>
<sequence length="168" mass="19820">MKFLKFFFKVNICLGCVLVSNNSQIILKDDDEIKQMIEEYVKSKNFLKKNVFLIIKLLESKYSYVSKEEINSIVRQLNSNFKKKEINSKEDLDKESCIEDFNEYMRTTYNKVYENFGELIVKKIKSSGKVELDSSKCLFFIPGYCIDEFLDSLKKNQCDIRFSNNESL</sequence>
<organism evidence="2 3">
    <name type="scientific">Hepatospora eriocheir</name>
    <dbReference type="NCBI Taxonomy" id="1081669"/>
    <lineage>
        <taxon>Eukaryota</taxon>
        <taxon>Fungi</taxon>
        <taxon>Fungi incertae sedis</taxon>
        <taxon>Microsporidia</taxon>
        <taxon>Hepatosporidae</taxon>
        <taxon>Hepatospora</taxon>
    </lineage>
</organism>
<dbReference type="VEuPathDB" id="MicrosporidiaDB:A0H76_2681"/>
<feature type="chain" id="PRO_5012122915" description="SBDS" evidence="1">
    <location>
        <begin position="16"/>
        <end position="168"/>
    </location>
</feature>
<evidence type="ECO:0000313" key="2">
    <source>
        <dbReference type="EMBL" id="ORD95497.1"/>
    </source>
</evidence>
<comment type="caution">
    <text evidence="2">The sequence shown here is derived from an EMBL/GenBank/DDBJ whole genome shotgun (WGS) entry which is preliminary data.</text>
</comment>
<evidence type="ECO:0008006" key="4">
    <source>
        <dbReference type="Google" id="ProtNLM"/>
    </source>
</evidence>
<dbReference type="AlphaFoldDB" id="A0A1X0Q6Z7"/>
<gene>
    <name evidence="2" type="ORF">HERIO_2735</name>
</gene>
<proteinExistence type="predicted"/>
<evidence type="ECO:0000313" key="3">
    <source>
        <dbReference type="Proteomes" id="UP000192356"/>
    </source>
</evidence>
<name>A0A1X0Q6Z7_9MICR</name>
<feature type="non-terminal residue" evidence="2">
    <location>
        <position position="168"/>
    </location>
</feature>
<accession>A0A1X0Q6Z7</accession>
<dbReference type="Proteomes" id="UP000192356">
    <property type="component" value="Unassembled WGS sequence"/>
</dbReference>
<dbReference type="EMBL" id="LVKB01000287">
    <property type="protein sequence ID" value="ORD95497.1"/>
    <property type="molecule type" value="Genomic_DNA"/>
</dbReference>